<dbReference type="HOGENOM" id="CLU_1880395_0_0_1"/>
<reference evidence="1 2" key="1">
    <citation type="submission" date="2014-04" db="EMBL/GenBank/DDBJ databases">
        <authorList>
            <consortium name="DOE Joint Genome Institute"/>
            <person name="Kuo A."/>
            <person name="Kohler A."/>
            <person name="Jargeat P."/>
            <person name="Nagy L.G."/>
            <person name="Floudas D."/>
            <person name="Copeland A."/>
            <person name="Barry K.W."/>
            <person name="Cichocki N."/>
            <person name="Veneault-Fourrey C."/>
            <person name="LaButti K."/>
            <person name="Lindquist E.A."/>
            <person name="Lipzen A."/>
            <person name="Lundell T."/>
            <person name="Morin E."/>
            <person name="Murat C."/>
            <person name="Sun H."/>
            <person name="Tunlid A."/>
            <person name="Henrissat B."/>
            <person name="Grigoriev I.V."/>
            <person name="Hibbett D.S."/>
            <person name="Martin F."/>
            <person name="Nordberg H.P."/>
            <person name="Cantor M.N."/>
            <person name="Hua S.X."/>
        </authorList>
    </citation>
    <scope>NUCLEOTIDE SEQUENCE [LARGE SCALE GENOMIC DNA]</scope>
    <source>
        <strain evidence="1 2">Ve08.2h10</strain>
    </source>
</reference>
<proteinExistence type="predicted"/>
<accession>A0A0D0D807</accession>
<gene>
    <name evidence="1" type="ORF">PAXRUDRAFT_536331</name>
</gene>
<dbReference type="EMBL" id="KN825217">
    <property type="protein sequence ID" value="KIK93067.1"/>
    <property type="molecule type" value="Genomic_DNA"/>
</dbReference>
<sequence>GTWPAKPRFKGLFNQWETCKVQCTSNVNRRPCRCGAGCPPISPTHYLYEGARPPTFVDCGVIRETLNKDPAEHIYGIYVALSLEPAVTSPPEGEELVHRYHQTPEGDRPQICVPTCCPSRYRVLGAEADLYGINTV</sequence>
<keyword evidence="2" id="KW-1185">Reference proteome</keyword>
<reference evidence="2" key="2">
    <citation type="submission" date="2015-01" db="EMBL/GenBank/DDBJ databases">
        <title>Evolutionary Origins and Diversification of the Mycorrhizal Mutualists.</title>
        <authorList>
            <consortium name="DOE Joint Genome Institute"/>
            <consortium name="Mycorrhizal Genomics Consortium"/>
            <person name="Kohler A."/>
            <person name="Kuo A."/>
            <person name="Nagy L.G."/>
            <person name="Floudas D."/>
            <person name="Copeland A."/>
            <person name="Barry K.W."/>
            <person name="Cichocki N."/>
            <person name="Veneault-Fourrey C."/>
            <person name="LaButti K."/>
            <person name="Lindquist E.A."/>
            <person name="Lipzen A."/>
            <person name="Lundell T."/>
            <person name="Morin E."/>
            <person name="Murat C."/>
            <person name="Riley R."/>
            <person name="Ohm R."/>
            <person name="Sun H."/>
            <person name="Tunlid A."/>
            <person name="Henrissat B."/>
            <person name="Grigoriev I.V."/>
            <person name="Hibbett D.S."/>
            <person name="Martin F."/>
        </authorList>
    </citation>
    <scope>NUCLEOTIDE SEQUENCE [LARGE SCALE GENOMIC DNA]</scope>
    <source>
        <strain evidence="2">Ve08.2h10</strain>
    </source>
</reference>
<dbReference type="AlphaFoldDB" id="A0A0D0D807"/>
<evidence type="ECO:0000313" key="2">
    <source>
        <dbReference type="Proteomes" id="UP000054538"/>
    </source>
</evidence>
<dbReference type="Proteomes" id="UP000054538">
    <property type="component" value="Unassembled WGS sequence"/>
</dbReference>
<organism evidence="1 2">
    <name type="scientific">Paxillus rubicundulus Ve08.2h10</name>
    <dbReference type="NCBI Taxonomy" id="930991"/>
    <lineage>
        <taxon>Eukaryota</taxon>
        <taxon>Fungi</taxon>
        <taxon>Dikarya</taxon>
        <taxon>Basidiomycota</taxon>
        <taxon>Agaricomycotina</taxon>
        <taxon>Agaricomycetes</taxon>
        <taxon>Agaricomycetidae</taxon>
        <taxon>Boletales</taxon>
        <taxon>Paxilineae</taxon>
        <taxon>Paxillaceae</taxon>
        <taxon>Paxillus</taxon>
    </lineage>
</organism>
<protein>
    <submittedName>
        <fullName evidence="1">Uncharacterized protein</fullName>
    </submittedName>
</protein>
<feature type="non-terminal residue" evidence="1">
    <location>
        <position position="1"/>
    </location>
</feature>
<evidence type="ECO:0000313" key="1">
    <source>
        <dbReference type="EMBL" id="KIK93067.1"/>
    </source>
</evidence>
<dbReference type="OrthoDB" id="2590241at2759"/>
<name>A0A0D0D807_9AGAM</name>
<dbReference type="InParanoid" id="A0A0D0D807"/>